<dbReference type="GO" id="GO:0005096">
    <property type="term" value="F:GTPase activator activity"/>
    <property type="evidence" value="ECO:0007669"/>
    <property type="project" value="UniProtKB-KW"/>
</dbReference>
<organism evidence="11 12">
    <name type="scientific">Salpingoeca rosetta (strain ATCC 50818 / BSB-021)</name>
    <dbReference type="NCBI Taxonomy" id="946362"/>
    <lineage>
        <taxon>Eukaryota</taxon>
        <taxon>Choanoflagellata</taxon>
        <taxon>Craspedida</taxon>
        <taxon>Salpingoecidae</taxon>
        <taxon>Salpingoeca</taxon>
    </lineage>
</organism>
<dbReference type="PRINTS" id="PR01887">
    <property type="entry name" value="SPECTRNALPHA"/>
</dbReference>
<dbReference type="SMART" id="SM00055">
    <property type="entry name" value="FCH"/>
    <property type="match status" value="1"/>
</dbReference>
<keyword evidence="2" id="KW-0343">GTPase activation</keyword>
<dbReference type="CDD" id="cd00159">
    <property type="entry name" value="RhoGAP"/>
    <property type="match status" value="1"/>
</dbReference>
<dbReference type="FunCoup" id="F2UMK1">
    <property type="interactions" value="822"/>
</dbReference>
<dbReference type="OrthoDB" id="79452at2759"/>
<feature type="compositionally biased region" description="Low complexity" evidence="7">
    <location>
        <begin position="868"/>
        <end position="897"/>
    </location>
</feature>
<dbReference type="Pfam" id="PF00620">
    <property type="entry name" value="RhoGAP"/>
    <property type="match status" value="1"/>
</dbReference>
<dbReference type="InterPro" id="IPR001452">
    <property type="entry name" value="SH3_domain"/>
</dbReference>
<evidence type="ECO:0000256" key="1">
    <source>
        <dbReference type="ARBA" id="ARBA00022443"/>
    </source>
</evidence>
<dbReference type="Pfam" id="PF00018">
    <property type="entry name" value="SH3_1"/>
    <property type="match status" value="1"/>
</dbReference>
<feature type="compositionally biased region" description="Acidic residues" evidence="7">
    <location>
        <begin position="1164"/>
        <end position="1175"/>
    </location>
</feature>
<dbReference type="InterPro" id="IPR001060">
    <property type="entry name" value="FCH_dom"/>
</dbReference>
<evidence type="ECO:0000256" key="4">
    <source>
        <dbReference type="PROSITE-ProRule" id="PRU00192"/>
    </source>
</evidence>
<dbReference type="GO" id="GO:0007165">
    <property type="term" value="P:signal transduction"/>
    <property type="evidence" value="ECO:0007669"/>
    <property type="project" value="InterPro"/>
</dbReference>
<evidence type="ECO:0000259" key="10">
    <source>
        <dbReference type="PROSITE" id="PS51741"/>
    </source>
</evidence>
<gene>
    <name evidence="11" type="ORF">PTSG_09416</name>
</gene>
<dbReference type="SMART" id="SM00326">
    <property type="entry name" value="SH3"/>
    <property type="match status" value="1"/>
</dbReference>
<feature type="compositionally biased region" description="Pro residues" evidence="7">
    <location>
        <begin position="1054"/>
        <end position="1067"/>
    </location>
</feature>
<dbReference type="InterPro" id="IPR008936">
    <property type="entry name" value="Rho_GTPase_activation_prot"/>
</dbReference>
<dbReference type="EMBL" id="GL832982">
    <property type="protein sequence ID" value="EGD78350.1"/>
    <property type="molecule type" value="Genomic_DNA"/>
</dbReference>
<dbReference type="InterPro" id="IPR027267">
    <property type="entry name" value="AH/BAR_dom_sf"/>
</dbReference>
<dbReference type="PROSITE" id="PS50238">
    <property type="entry name" value="RHOGAP"/>
    <property type="match status" value="1"/>
</dbReference>
<dbReference type="InParanoid" id="F2UMK1"/>
<keyword evidence="3 5" id="KW-0175">Coiled coil</keyword>
<feature type="region of interest" description="Disordered" evidence="7">
    <location>
        <begin position="420"/>
        <end position="509"/>
    </location>
</feature>
<feature type="compositionally biased region" description="Acidic residues" evidence="7">
    <location>
        <begin position="435"/>
        <end position="448"/>
    </location>
</feature>
<dbReference type="Gene3D" id="1.20.1270.60">
    <property type="entry name" value="Arfaptin homology (AH) domain/BAR domain"/>
    <property type="match status" value="1"/>
</dbReference>
<dbReference type="InterPro" id="IPR031160">
    <property type="entry name" value="F_BAR_dom"/>
</dbReference>
<evidence type="ECO:0000259" key="9">
    <source>
        <dbReference type="PROSITE" id="PS50238"/>
    </source>
</evidence>
<dbReference type="SUPFAM" id="SSF103657">
    <property type="entry name" value="BAR/IMD domain-like"/>
    <property type="match status" value="1"/>
</dbReference>
<dbReference type="InterPro" id="IPR000198">
    <property type="entry name" value="RhoGAP_dom"/>
</dbReference>
<feature type="region of interest" description="Disordered" evidence="7">
    <location>
        <begin position="852"/>
        <end position="904"/>
    </location>
</feature>
<evidence type="ECO:0000256" key="6">
    <source>
        <dbReference type="SAM" id="Coils"/>
    </source>
</evidence>
<feature type="compositionally biased region" description="Pro residues" evidence="7">
    <location>
        <begin position="598"/>
        <end position="607"/>
    </location>
</feature>
<dbReference type="PROSITE" id="PS51741">
    <property type="entry name" value="F_BAR"/>
    <property type="match status" value="1"/>
</dbReference>
<dbReference type="eggNOG" id="KOG3565">
    <property type="taxonomic scope" value="Eukaryota"/>
</dbReference>
<dbReference type="RefSeq" id="XP_004989673.1">
    <property type="nucleotide sequence ID" value="XM_004989616.1"/>
</dbReference>
<dbReference type="Pfam" id="PF00611">
    <property type="entry name" value="FCH"/>
    <property type="match status" value="1"/>
</dbReference>
<evidence type="ECO:0000259" key="8">
    <source>
        <dbReference type="PROSITE" id="PS50002"/>
    </source>
</evidence>
<dbReference type="Proteomes" id="UP000007799">
    <property type="component" value="Unassembled WGS sequence"/>
</dbReference>
<dbReference type="KEGG" id="sre:PTSG_09416"/>
<dbReference type="SUPFAM" id="SSF50044">
    <property type="entry name" value="SH3-domain"/>
    <property type="match status" value="1"/>
</dbReference>
<dbReference type="Gene3D" id="1.10.555.10">
    <property type="entry name" value="Rho GTPase activation protein"/>
    <property type="match status" value="1"/>
</dbReference>
<feature type="compositionally biased region" description="Acidic residues" evidence="7">
    <location>
        <begin position="1302"/>
        <end position="1320"/>
    </location>
</feature>
<feature type="coiled-coil region" evidence="6">
    <location>
        <begin position="125"/>
        <end position="152"/>
    </location>
</feature>
<keyword evidence="1 4" id="KW-0728">SH3 domain</keyword>
<evidence type="ECO:0000256" key="3">
    <source>
        <dbReference type="ARBA" id="ARBA00023054"/>
    </source>
</evidence>
<dbReference type="GeneID" id="16070224"/>
<feature type="domain" description="F-BAR" evidence="10">
    <location>
        <begin position="9"/>
        <end position="296"/>
    </location>
</feature>
<dbReference type="OMA" id="HQETEGF"/>
<feature type="region of interest" description="Disordered" evidence="7">
    <location>
        <begin position="524"/>
        <end position="640"/>
    </location>
</feature>
<feature type="compositionally biased region" description="Low complexity" evidence="7">
    <location>
        <begin position="1284"/>
        <end position="1295"/>
    </location>
</feature>
<dbReference type="SMART" id="SM00324">
    <property type="entry name" value="RhoGAP"/>
    <property type="match status" value="1"/>
</dbReference>
<feature type="compositionally biased region" description="Acidic residues" evidence="7">
    <location>
        <begin position="1070"/>
        <end position="1084"/>
    </location>
</feature>
<dbReference type="InterPro" id="IPR051627">
    <property type="entry name" value="SLIT-ROBO_RhoGAP"/>
</dbReference>
<dbReference type="CDD" id="cd00174">
    <property type="entry name" value="SH3"/>
    <property type="match status" value="1"/>
</dbReference>
<name>F2UMK1_SALR5</name>
<dbReference type="PANTHER" id="PTHR14166">
    <property type="entry name" value="SLIT-ROBO RHO GTPASE ACTIVATING PROTEIN"/>
    <property type="match status" value="1"/>
</dbReference>
<keyword evidence="12" id="KW-1185">Reference proteome</keyword>
<evidence type="ECO:0000256" key="5">
    <source>
        <dbReference type="PROSITE-ProRule" id="PRU01077"/>
    </source>
</evidence>
<accession>F2UMK1</accession>
<dbReference type="SUPFAM" id="SSF48350">
    <property type="entry name" value="GTPase activation domain, GAP"/>
    <property type="match status" value="1"/>
</dbReference>
<sequence>MDPVNSFAVEADDEIKNVRLQLKALSGRTSKKVELLRDMNEFFTRQADIELQYARQLDGLYAKFVKPRSERGAVANVAKALRRPTQEGEENEAVASRLDGETHGQVMDVWYVLLEQMRKRADARQRFATNLADEMKSRLDCLERESVAASKRCLELGGHIQLELQRSFKQVDDTLKVYYSSQTKCAKAEESWDKAKEKGQIKKGEKMKEKVVLAEKKAVAARNEYVLSLFSANACKRRYYKREISHLVDAMDKYFHSNFRHIFKIFRDLSMQAEAIVTKSIETVHDTASSVSAKAEKEKFFKDNRVYFMDRRMFEFVKFRPDEPMDVQCTPDTLGDLIGRYQDLEAMVAKLDHQITEEKKTLKTIGVLRREIGHSLQANDEGVPKCVENTSMYTESYARLVLKKVHKASLVSQLKVLGEALGPNKPMSSHTYEDQLSESETEEEEDFDYLQSSHKSGSLRRASLAHRTSTSSLPPETTNGSAQGTSTHTPDAQSIRSRSGSAASTLSALQNEEVARSRLNTATTHVPASEDGGGDDSSGGISAGSSHMSVRRPAPAPPGPPAGRSSPRLGRSARRGKRPERPPDPRRGASVSAGTGRPKPPAKPPLPAGKVTPKATPKRPPRPTPAKRPEPAGAGERLSPAALNASKFGSVLDVMASATNREVPLLVESCIKAIRDIGMKEEGIFRVPGSSLQIDELKEAFERGQDPLADGVPSHIHPAAIAGLLKLFLRELADPVMTNDNYSLLIQIGNLPDQQKRLQGIRRIVHERLPPANRRVLEVLMPFLYEVAQHEADNKMGTSNLALVFGPTLMPAPKHDMGAMLRDATTVNTIMSCLIEYHEWIFASAAAQHDGSASTTDATAPEAEASPKDSAASATTPATAATSSTAASGATATGDSKPVAAKRKPTPRVVTYALALHDYQGRNPSELSFAKGARIPVHEKTDPNWWKGELDGKKGYVAAAYVKDAGLEVDAKPATTAATAATAGGNDGTTSAAANQTPQAAPRSQKKVPPAVRPRTKSTASMRGKLEEHGSGVQQAGPVAAAAKTSSLSSSSSSPPPAAPAPAPPRAPSDELEKEAEETDDEDSPTTHTGTLDLDARAQSAFVLPTRPHPAAAVGSGGHGDAGDETDGESVGYLDIGEIQSRRATLASERSPGVPPPPPPADYSDNDDDDADAADGADGADVQVRSRAGTGVRQSPRHISLDMTVDAATTDGDTEPPPPPPIPAPDYDEDPFGSSDAVSSPKPRLSDSLDTPAETPAPPNGAGSRLFETRTASKDSIGSGGGASRLSRAMSFGPMFAPPPPPDEDEEDDDDDDGDGDAFDGGDGSVTQITLPPPPPPTDADAGGFSDDEVDDLPPPPPPTGDDEFLDLPPPPTPDA</sequence>
<feature type="domain" description="SH3" evidence="8">
    <location>
        <begin position="908"/>
        <end position="967"/>
    </location>
</feature>
<protein>
    <submittedName>
        <fullName evidence="11">Uncharacterized protein</fullName>
    </submittedName>
</protein>
<proteinExistence type="predicted"/>
<dbReference type="InterPro" id="IPR036028">
    <property type="entry name" value="SH3-like_dom_sf"/>
</dbReference>
<dbReference type="STRING" id="946362.F2UMK1"/>
<feature type="compositionally biased region" description="Polar residues" evidence="7">
    <location>
        <begin position="466"/>
        <end position="509"/>
    </location>
</feature>
<evidence type="ECO:0000256" key="7">
    <source>
        <dbReference type="SAM" id="MobiDB-lite"/>
    </source>
</evidence>
<evidence type="ECO:0000313" key="12">
    <source>
        <dbReference type="Proteomes" id="UP000007799"/>
    </source>
</evidence>
<feature type="compositionally biased region" description="Low complexity" evidence="7">
    <location>
        <begin position="1032"/>
        <end position="1053"/>
    </location>
</feature>
<feature type="compositionally biased region" description="Low complexity" evidence="7">
    <location>
        <begin position="980"/>
        <end position="994"/>
    </location>
</feature>
<feature type="region of interest" description="Disordered" evidence="7">
    <location>
        <begin position="980"/>
        <end position="1376"/>
    </location>
</feature>
<feature type="compositionally biased region" description="Pro residues" evidence="7">
    <location>
        <begin position="1215"/>
        <end position="1224"/>
    </location>
</feature>
<dbReference type="PROSITE" id="PS50002">
    <property type="entry name" value="SH3"/>
    <property type="match status" value="1"/>
</dbReference>
<evidence type="ECO:0000256" key="2">
    <source>
        <dbReference type="ARBA" id="ARBA00022468"/>
    </source>
</evidence>
<evidence type="ECO:0000313" key="11">
    <source>
        <dbReference type="EMBL" id="EGD78350.1"/>
    </source>
</evidence>
<reference evidence="11" key="1">
    <citation type="submission" date="2009-08" db="EMBL/GenBank/DDBJ databases">
        <title>Annotation of Salpingoeca rosetta.</title>
        <authorList>
            <consortium name="The Broad Institute Genome Sequencing Platform"/>
            <person name="Russ C."/>
            <person name="Cuomo C."/>
            <person name="Burger G."/>
            <person name="Gray M.W."/>
            <person name="Holland P.W.H."/>
            <person name="King N."/>
            <person name="Lang F.B.F."/>
            <person name="Roger A.J."/>
            <person name="Ruiz-Trillo I."/>
            <person name="Young S.K."/>
            <person name="Zeng Q."/>
            <person name="Gargeya S."/>
            <person name="Alvarado L."/>
            <person name="Berlin A."/>
            <person name="Chapman S.B."/>
            <person name="Chen Z."/>
            <person name="Freedman E."/>
            <person name="Gellesch M."/>
            <person name="Goldberg J."/>
            <person name="Griggs A."/>
            <person name="Gujja S."/>
            <person name="Heilman E."/>
            <person name="Heiman D."/>
            <person name="Howarth C."/>
            <person name="Mehta T."/>
            <person name="Neiman D."/>
            <person name="Pearson M."/>
            <person name="Roberts A."/>
            <person name="Saif S."/>
            <person name="Shea T."/>
            <person name="Shenoy N."/>
            <person name="Sisk P."/>
            <person name="Stolte C."/>
            <person name="Sykes S."/>
            <person name="White J."/>
            <person name="Yandava C."/>
            <person name="Haas B."/>
            <person name="Nusbaum C."/>
            <person name="Birren B."/>
        </authorList>
    </citation>
    <scope>NUCLEOTIDE SEQUENCE</scope>
    <source>
        <strain evidence="11">ATCC 50818</strain>
    </source>
</reference>
<dbReference type="Gene3D" id="2.30.30.40">
    <property type="entry name" value="SH3 Domains"/>
    <property type="match status" value="1"/>
</dbReference>
<feature type="domain" description="Rho-GAP" evidence="9">
    <location>
        <begin position="650"/>
        <end position="842"/>
    </location>
</feature>